<feature type="region of interest" description="Disordered" evidence="1">
    <location>
        <begin position="168"/>
        <end position="200"/>
    </location>
</feature>
<accession>A0A078A5F1</accession>
<protein>
    <submittedName>
        <fullName evidence="2">Uncharacterized protein</fullName>
    </submittedName>
</protein>
<feature type="region of interest" description="Disordered" evidence="1">
    <location>
        <begin position="88"/>
        <end position="129"/>
    </location>
</feature>
<keyword evidence="3" id="KW-1185">Reference proteome</keyword>
<sequence length="589" mass="67148">MESSNILKPEFYQSIQQNCQLWQQDALDTYDDLDNIEIIQKAEGNLKILFDEYVIKMSVKALANHIINNHKPLLQQILNHSKVKAQVQPQQVPVQQPQQQQQLPPQQQQIPPKMQIQQNQQLPHHSRGKSAINENQVPQKQLHINDQLDKIINSKEPVNINVKIQNNIGAPQNNEKSPISKDQISPNQQVDQNKSNPNMAAAQKNQWNFRNQAQNMPAPFQQDEELKNEGIPQANQKPKSKRNKSQIKGSVSQNIAPDQDDQLASAAVIQINIYKDMEANLLRGIVKAKNKVFTITDQGCLLVLSEDLLSIIKSIKLAHDLPRCIVGYDNLILIGEEKFIEVFNADTLDKVTDIPTNQRVFKIFVRFTKIFTAQDTGVIQIFNSKTFALEYTFQFPKKNGKPCHIHDLNIVSSQIDNKIPEFAIATTEGLYFIQLSKVDISHNSFEMIEIPNEFYLTGQIVKSVVEGQAQQLIASVVGRLYLIDRKQNQVSSVDPTKTSIINVGQKVAGFSLTKRPYVIFKTSNELIIMNVNDYKLTYLSSSKFQDLRGITQFFTIEENSQFKLYDLSFIKGQKRCIKELILDFTKLEA</sequence>
<dbReference type="Proteomes" id="UP000039865">
    <property type="component" value="Unassembled WGS sequence"/>
</dbReference>
<feature type="compositionally biased region" description="Low complexity" evidence="1">
    <location>
        <begin position="88"/>
        <end position="123"/>
    </location>
</feature>
<dbReference type="InParanoid" id="A0A078A5F1"/>
<dbReference type="EMBL" id="CCKQ01006174">
    <property type="protein sequence ID" value="CDW77460.1"/>
    <property type="molecule type" value="Genomic_DNA"/>
</dbReference>
<organism evidence="2 3">
    <name type="scientific">Stylonychia lemnae</name>
    <name type="common">Ciliate</name>
    <dbReference type="NCBI Taxonomy" id="5949"/>
    <lineage>
        <taxon>Eukaryota</taxon>
        <taxon>Sar</taxon>
        <taxon>Alveolata</taxon>
        <taxon>Ciliophora</taxon>
        <taxon>Intramacronucleata</taxon>
        <taxon>Spirotrichea</taxon>
        <taxon>Stichotrichia</taxon>
        <taxon>Sporadotrichida</taxon>
        <taxon>Oxytrichidae</taxon>
        <taxon>Stylonychinae</taxon>
        <taxon>Stylonychia</taxon>
    </lineage>
</organism>
<name>A0A078A5F1_STYLE</name>
<gene>
    <name evidence="2" type="primary">Contig13309.g14199</name>
    <name evidence="2" type="ORF">STYLEM_6421</name>
</gene>
<feature type="region of interest" description="Disordered" evidence="1">
    <location>
        <begin position="230"/>
        <end position="256"/>
    </location>
</feature>
<reference evidence="2 3" key="1">
    <citation type="submission" date="2014-06" db="EMBL/GenBank/DDBJ databases">
        <authorList>
            <person name="Swart Estienne"/>
        </authorList>
    </citation>
    <scope>NUCLEOTIDE SEQUENCE [LARGE SCALE GENOMIC DNA]</scope>
    <source>
        <strain evidence="2 3">130c</strain>
    </source>
</reference>
<dbReference type="AlphaFoldDB" id="A0A078A5F1"/>
<proteinExistence type="predicted"/>
<feature type="compositionally biased region" description="Polar residues" evidence="1">
    <location>
        <begin position="246"/>
        <end position="256"/>
    </location>
</feature>
<evidence type="ECO:0000256" key="1">
    <source>
        <dbReference type="SAM" id="MobiDB-lite"/>
    </source>
</evidence>
<evidence type="ECO:0000313" key="2">
    <source>
        <dbReference type="EMBL" id="CDW77460.1"/>
    </source>
</evidence>
<evidence type="ECO:0000313" key="3">
    <source>
        <dbReference type="Proteomes" id="UP000039865"/>
    </source>
</evidence>